<keyword evidence="7" id="KW-1185">Reference proteome</keyword>
<gene>
    <name evidence="6" type="ORF">D5366_05735</name>
</gene>
<name>A0A4Y6V3V6_9PROT</name>
<dbReference type="SUPFAM" id="SSF110710">
    <property type="entry name" value="TTHA0583/YokD-like"/>
    <property type="match status" value="1"/>
</dbReference>
<dbReference type="Pfam" id="PF02522">
    <property type="entry name" value="Antibiotic_NAT"/>
    <property type="match status" value="1"/>
</dbReference>
<dbReference type="EMBL" id="CP032485">
    <property type="protein sequence ID" value="QDH24802.1"/>
    <property type="molecule type" value="Genomic_DNA"/>
</dbReference>
<evidence type="ECO:0000256" key="1">
    <source>
        <dbReference type="ARBA" id="ARBA00006383"/>
    </source>
</evidence>
<evidence type="ECO:0000256" key="4">
    <source>
        <dbReference type="ARBA" id="ARBA00023315"/>
    </source>
</evidence>
<protein>
    <recommendedName>
        <fullName evidence="2 5">Aminoglycoside N(3)-acetyltransferase</fullName>
        <ecNumber evidence="5">2.3.1.-</ecNumber>
    </recommendedName>
</protein>
<dbReference type="GO" id="GO:0046353">
    <property type="term" value="F:aminoglycoside 3-N-acetyltransferase activity"/>
    <property type="evidence" value="ECO:0007669"/>
    <property type="project" value="UniProtKB-EC"/>
</dbReference>
<organism evidence="6 7">
    <name type="scientific">Neokomagataea tanensis</name>
    <dbReference type="NCBI Taxonomy" id="661191"/>
    <lineage>
        <taxon>Bacteria</taxon>
        <taxon>Pseudomonadati</taxon>
        <taxon>Pseudomonadota</taxon>
        <taxon>Alphaproteobacteria</taxon>
        <taxon>Acetobacterales</taxon>
        <taxon>Acetobacteraceae</taxon>
        <taxon>Neokomagataea</taxon>
    </lineage>
</organism>
<reference evidence="6 7" key="1">
    <citation type="submission" date="2018-09" db="EMBL/GenBank/DDBJ databases">
        <title>The complete genome sequence of Neokomagataea tanensis NBRC 106556(T).</title>
        <authorList>
            <person name="Chua K.-O."/>
            <person name="See-Too W.-S."/>
            <person name="Hong K.-W."/>
            <person name="Yin W.-F."/>
            <person name="Chan K.-G."/>
        </authorList>
    </citation>
    <scope>NUCLEOTIDE SEQUENCE [LARGE SCALE GENOMIC DNA]</scope>
    <source>
        <strain evidence="7">AH13 \ NBRC 106556</strain>
    </source>
</reference>
<dbReference type="KEGG" id="ntn:D5366_05735"/>
<evidence type="ECO:0000313" key="7">
    <source>
        <dbReference type="Proteomes" id="UP000317214"/>
    </source>
</evidence>
<dbReference type="Proteomes" id="UP000317214">
    <property type="component" value="Chromosome"/>
</dbReference>
<accession>A0A4Y6V3V6</accession>
<dbReference type="PANTHER" id="PTHR11104:SF0">
    <property type="entry name" value="SPBETA PROPHAGE-DERIVED AMINOGLYCOSIDE N(3')-ACETYLTRANSFERASE-LIKE PROTEIN YOKD"/>
    <property type="match status" value="1"/>
</dbReference>
<dbReference type="GO" id="GO:0046677">
    <property type="term" value="P:response to antibiotic"/>
    <property type="evidence" value="ECO:0007669"/>
    <property type="project" value="UniProtKB-KW"/>
</dbReference>
<dbReference type="EC" id="2.3.1.-" evidence="5"/>
<keyword evidence="4 5" id="KW-0012">Acyltransferase</keyword>
<evidence type="ECO:0000256" key="5">
    <source>
        <dbReference type="RuleBase" id="RU365031"/>
    </source>
</evidence>
<evidence type="ECO:0000256" key="2">
    <source>
        <dbReference type="ARBA" id="ARBA00012882"/>
    </source>
</evidence>
<evidence type="ECO:0000256" key="3">
    <source>
        <dbReference type="ARBA" id="ARBA00022679"/>
    </source>
</evidence>
<comment type="similarity">
    <text evidence="1 5">Belongs to the antibiotic N-acetyltransferase family.</text>
</comment>
<keyword evidence="3 5" id="KW-0808">Transferase</keyword>
<dbReference type="PANTHER" id="PTHR11104">
    <property type="entry name" value="AMINOGLYCOSIDE N3-ACETYLTRANSFERASE"/>
    <property type="match status" value="1"/>
</dbReference>
<dbReference type="RefSeq" id="WP_141492645.1">
    <property type="nucleotide sequence ID" value="NZ_CP032485.1"/>
</dbReference>
<keyword evidence="5" id="KW-0046">Antibiotic resistance</keyword>
<dbReference type="InterPro" id="IPR028345">
    <property type="entry name" value="Antibiotic_NAT-like"/>
</dbReference>
<evidence type="ECO:0000313" key="6">
    <source>
        <dbReference type="EMBL" id="QDH24802.1"/>
    </source>
</evidence>
<dbReference type="InterPro" id="IPR003679">
    <property type="entry name" value="Amioglycoside_AcTrfase"/>
</dbReference>
<proteinExistence type="inferred from homology"/>
<comment type="catalytic activity">
    <reaction evidence="5">
        <text>a 2-deoxystreptamine antibiotic + acetyl-CoA = an N(3)-acetyl-2-deoxystreptamine antibiotic + CoA + H(+)</text>
        <dbReference type="Rhea" id="RHEA:12665"/>
        <dbReference type="ChEBI" id="CHEBI:15378"/>
        <dbReference type="ChEBI" id="CHEBI:57287"/>
        <dbReference type="ChEBI" id="CHEBI:57288"/>
        <dbReference type="ChEBI" id="CHEBI:57921"/>
        <dbReference type="ChEBI" id="CHEBI:77452"/>
        <dbReference type="EC" id="2.3.1.81"/>
    </reaction>
</comment>
<dbReference type="AlphaFoldDB" id="A0A4Y6V3V6"/>
<dbReference type="OrthoDB" id="7330654at2"/>
<sequence length="268" mass="29112">MSEAAVLARTSNGPITQERLHQDLTNIGLKAGMTLMVHTALSRIGWVCGGAQTLIAALLDAIGPNGNLVMSAQSPQLSDPQHWSDPPVPETWWETIRQNHPPFDACQTPTSRCGVVPEAFRLWPGTRRSSHPLVSLCAKGPAAEMLLADQPLHDPLGEASPLAKLEKLNALILMIGCGWETCTALHLAERRALPNAPRFSDGAPVIINGERQWISINMPLMDSETFVPVGQKIDGQSFMQHGHIGESFARFFPLQAASQIAEKLLRVS</sequence>